<reference evidence="1 2" key="1">
    <citation type="submission" date="2016-10" db="EMBL/GenBank/DDBJ databases">
        <authorList>
            <person name="de Groot N.N."/>
        </authorList>
    </citation>
    <scope>NUCLEOTIDE SEQUENCE [LARGE SCALE GENOMIC DNA]</scope>
    <source>
        <strain evidence="1 2">Nl7</strain>
    </source>
</reference>
<evidence type="ECO:0000313" key="1">
    <source>
        <dbReference type="EMBL" id="SET60621.1"/>
    </source>
</evidence>
<organism evidence="1 2">
    <name type="scientific">Nitrosospira multiformis</name>
    <dbReference type="NCBI Taxonomy" id="1231"/>
    <lineage>
        <taxon>Bacteria</taxon>
        <taxon>Pseudomonadati</taxon>
        <taxon>Pseudomonadota</taxon>
        <taxon>Betaproteobacteria</taxon>
        <taxon>Nitrosomonadales</taxon>
        <taxon>Nitrosomonadaceae</taxon>
        <taxon>Nitrosospira</taxon>
    </lineage>
</organism>
<dbReference type="AlphaFoldDB" id="A0A1I0FST6"/>
<protein>
    <submittedName>
        <fullName evidence="1">Uncharacterized protein</fullName>
    </submittedName>
</protein>
<gene>
    <name evidence="1" type="ORF">SAMN05216412_1109</name>
</gene>
<sequence>MNRFKCLPGLLPCLNNVFQGGALFEELADELGLIRKPGEPMAWQRHPLAFLVEAADDICYHVMDVEDGFKAGFLAYEELHLLHKPWLTAEQSRKAEEIKDVQRRAEYFRAVTVSTMVVASYAAFPIVQNTRAHGTRVALPARSLIF</sequence>
<dbReference type="SUPFAM" id="SSF109604">
    <property type="entry name" value="HD-domain/PDEase-like"/>
    <property type="match status" value="1"/>
</dbReference>
<dbReference type="EMBL" id="FOHI01000010">
    <property type="protein sequence ID" value="SET60621.1"/>
    <property type="molecule type" value="Genomic_DNA"/>
</dbReference>
<dbReference type="InterPro" id="IPR023293">
    <property type="entry name" value="dGTP_triP_hydro_central_sf"/>
</dbReference>
<name>A0A1I0FST6_9PROT</name>
<dbReference type="Gene3D" id="1.10.3410.10">
    <property type="entry name" value="putative deoxyguanosinetriphosphate triphosphohydrolase like domain"/>
    <property type="match status" value="1"/>
</dbReference>
<accession>A0A1I0FST6</accession>
<evidence type="ECO:0000313" key="2">
    <source>
        <dbReference type="Proteomes" id="UP000183339"/>
    </source>
</evidence>
<proteinExistence type="predicted"/>
<dbReference type="Proteomes" id="UP000183339">
    <property type="component" value="Unassembled WGS sequence"/>
</dbReference>
<dbReference type="Gene3D" id="1.10.3210.10">
    <property type="entry name" value="Hypothetical protein af1432"/>
    <property type="match status" value="1"/>
</dbReference>